<keyword evidence="1" id="KW-0059">Arsenical resistance</keyword>
<evidence type="ECO:0000256" key="1">
    <source>
        <dbReference type="ARBA" id="ARBA00022849"/>
    </source>
</evidence>
<dbReference type="Proteomes" id="UP001523216">
    <property type="component" value="Unassembled WGS sequence"/>
</dbReference>
<dbReference type="SMART" id="SM00226">
    <property type="entry name" value="LMWPc"/>
    <property type="match status" value="1"/>
</dbReference>
<dbReference type="Gene3D" id="3.40.50.2300">
    <property type="match status" value="1"/>
</dbReference>
<dbReference type="SUPFAM" id="SSF52788">
    <property type="entry name" value="Phosphotyrosine protein phosphatases I"/>
    <property type="match status" value="1"/>
</dbReference>
<dbReference type="Gene3D" id="1.10.8.1060">
    <property type="entry name" value="Corynebacterium glutamicum thioredoxin-dependent arsenate reductase, N-terminal domain"/>
    <property type="match status" value="1"/>
</dbReference>
<comment type="caution">
    <text evidence="3">The sequence shown here is derived from an EMBL/GenBank/DDBJ whole genome shotgun (WGS) entry which is preliminary data.</text>
</comment>
<reference evidence="3 4" key="1">
    <citation type="submission" date="2022-06" db="EMBL/GenBank/DDBJ databases">
        <title>Actinoplanes abujensis sp. nov., isolated from Nigerian arid soil.</title>
        <authorList>
            <person name="Ding P."/>
        </authorList>
    </citation>
    <scope>NUCLEOTIDE SEQUENCE [LARGE SCALE GENOMIC DNA]</scope>
    <source>
        <strain evidence="4">TRM88002</strain>
    </source>
</reference>
<evidence type="ECO:0000313" key="4">
    <source>
        <dbReference type="Proteomes" id="UP001523216"/>
    </source>
</evidence>
<protein>
    <submittedName>
        <fullName evidence="3">Arsenate reductase ArsC</fullName>
    </submittedName>
</protein>
<feature type="domain" description="Phosphotyrosine protein phosphatase I" evidence="2">
    <location>
        <begin position="89"/>
        <end position="214"/>
    </location>
</feature>
<dbReference type="RefSeq" id="WP_251802775.1">
    <property type="nucleotide sequence ID" value="NZ_JAMQOL010000054.1"/>
</dbReference>
<organism evidence="3 4">
    <name type="scientific">Paractinoplanes hotanensis</name>
    <dbReference type="NCBI Taxonomy" id="2906497"/>
    <lineage>
        <taxon>Bacteria</taxon>
        <taxon>Bacillati</taxon>
        <taxon>Actinomycetota</taxon>
        <taxon>Actinomycetes</taxon>
        <taxon>Micromonosporales</taxon>
        <taxon>Micromonosporaceae</taxon>
        <taxon>Paractinoplanes</taxon>
    </lineage>
</organism>
<dbReference type="PANTHER" id="PTHR43428:SF1">
    <property type="entry name" value="ARSENATE REDUCTASE"/>
    <property type="match status" value="1"/>
</dbReference>
<dbReference type="Pfam" id="PF01451">
    <property type="entry name" value="LMWPc"/>
    <property type="match status" value="1"/>
</dbReference>
<dbReference type="InterPro" id="IPR048716">
    <property type="entry name" value="Phosphatase-like_N"/>
</dbReference>
<dbReference type="PANTHER" id="PTHR43428">
    <property type="entry name" value="ARSENATE REDUCTASE"/>
    <property type="match status" value="1"/>
</dbReference>
<accession>A0ABT0YCT8</accession>
<sequence>MTDFVLPYEHRDLSIDQQVALRTAAGNLGREFTGLYGPETIERFLHSSYDQFASISCVPNFLPLLAERFARQRLQALARVEGHHRDGKPVVLFLCTHNAGRSQMALGFFAHFAGDQAVAWSGGSEPGHEINAAAIAAMAERGIDITGEYPKPWTDEVVRAADVVVTMGCGDACPVFPGTRYENWELDDPAGLDVDAVRPIRDDLERRVRTLIDQLGIPAAKG</sequence>
<dbReference type="InterPro" id="IPR036196">
    <property type="entry name" value="Ptyr_pPase_sf"/>
</dbReference>
<keyword evidence="4" id="KW-1185">Reference proteome</keyword>
<gene>
    <name evidence="3" type="ORF">LXN57_36430</name>
</gene>
<dbReference type="NCBIfam" id="NF046112">
    <property type="entry name" value="MSMEG_6209_Nter"/>
    <property type="match status" value="1"/>
</dbReference>
<dbReference type="EMBL" id="JAMQOL010000054">
    <property type="protein sequence ID" value="MCM4083059.1"/>
    <property type="molecule type" value="Genomic_DNA"/>
</dbReference>
<name>A0ABT0YCT8_9ACTN</name>
<evidence type="ECO:0000313" key="3">
    <source>
        <dbReference type="EMBL" id="MCM4083059.1"/>
    </source>
</evidence>
<evidence type="ECO:0000259" key="2">
    <source>
        <dbReference type="SMART" id="SM00226"/>
    </source>
</evidence>
<dbReference type="InterPro" id="IPR023485">
    <property type="entry name" value="Ptyr_pPase"/>
</dbReference>
<proteinExistence type="predicted"/>
<dbReference type="Pfam" id="PF21234">
    <property type="entry name" value="Phosphatase-like_N"/>
    <property type="match status" value="1"/>
</dbReference>
<dbReference type="CDD" id="cd16345">
    <property type="entry name" value="LMWP_ArsC"/>
    <property type="match status" value="1"/>
</dbReference>